<dbReference type="PROSITE" id="PS51253">
    <property type="entry name" value="HTH_CENPB"/>
    <property type="match status" value="1"/>
</dbReference>
<dbReference type="GO" id="GO:0003677">
    <property type="term" value="F:DNA binding"/>
    <property type="evidence" value="ECO:0007669"/>
    <property type="project" value="UniProtKB-KW"/>
</dbReference>
<evidence type="ECO:0000313" key="3">
    <source>
        <dbReference type="Proteomes" id="UP000887566"/>
    </source>
</evidence>
<protein>
    <submittedName>
        <fullName evidence="4">HTH CENPB-type domain-containing protein</fullName>
    </submittedName>
</protein>
<dbReference type="Proteomes" id="UP000887566">
    <property type="component" value="Unplaced"/>
</dbReference>
<evidence type="ECO:0000313" key="4">
    <source>
        <dbReference type="WBParaSite" id="PSAMB.scaffold7961size6831.g30775.t1"/>
    </source>
</evidence>
<reference evidence="4" key="1">
    <citation type="submission" date="2022-11" db="UniProtKB">
        <authorList>
            <consortium name="WormBaseParasite"/>
        </authorList>
    </citation>
    <scope>IDENTIFICATION</scope>
</reference>
<proteinExistence type="predicted"/>
<keyword evidence="3" id="KW-1185">Reference proteome</keyword>
<dbReference type="WBParaSite" id="PSAMB.scaffold7961size6831.g30775.t1">
    <property type="protein sequence ID" value="PSAMB.scaffold7961size6831.g30775.t1"/>
    <property type="gene ID" value="PSAMB.scaffold7961size6831.g30775"/>
</dbReference>
<organism evidence="3 4">
    <name type="scientific">Plectus sambesii</name>
    <dbReference type="NCBI Taxonomy" id="2011161"/>
    <lineage>
        <taxon>Eukaryota</taxon>
        <taxon>Metazoa</taxon>
        <taxon>Ecdysozoa</taxon>
        <taxon>Nematoda</taxon>
        <taxon>Chromadorea</taxon>
        <taxon>Plectida</taxon>
        <taxon>Plectina</taxon>
        <taxon>Plectoidea</taxon>
        <taxon>Plectidae</taxon>
        <taxon>Plectus</taxon>
    </lineage>
</organism>
<dbReference type="AlphaFoldDB" id="A0A914XIJ9"/>
<evidence type="ECO:0000256" key="1">
    <source>
        <dbReference type="ARBA" id="ARBA00023125"/>
    </source>
</evidence>
<name>A0A914XIJ9_9BILA</name>
<sequence length="316" mass="35939">MKSDEKWSLVASVASEVALNKYFSLSHVVFEHRSYYGTTYSCKERQYKCPLRLKVIDPGKMDVSWVPEADRDKVTGRCYAIYVNGRHTNCSFDHALHADKFACTATVSKKKLQSESDRFTTNISGKLARRAIKSSLSPGILPELLPGGVNKLTDMKKLTRVTALTSVKRRWKKRARDGLDYLTMRMKAVARDRKRRAMQIAQQKMDVAIAVDRPSTATSSPTRQKGGKKRLLSKDIERTMALYIRRLDKANLPMPPHFIRGFVSELATLMGQQRDSLMSVGWYDQFAVRQNLTQLKTPYTSQDVFAAVKLFQKTDA</sequence>
<keyword evidence="1" id="KW-0238">DNA-binding</keyword>
<evidence type="ECO:0000259" key="2">
    <source>
        <dbReference type="PROSITE" id="PS51253"/>
    </source>
</evidence>
<dbReference type="InterPro" id="IPR006600">
    <property type="entry name" value="HTH_CenpB_DNA-bd_dom"/>
</dbReference>
<feature type="domain" description="HTH CENPB-type" evidence="2">
    <location>
        <begin position="224"/>
        <end position="296"/>
    </location>
</feature>
<accession>A0A914XIJ9</accession>